<dbReference type="EMBL" id="AEEH01000025">
    <property type="protein sequence ID" value="EFM25774.1"/>
    <property type="molecule type" value="Genomic_DNA"/>
</dbReference>
<feature type="binding site" evidence="7">
    <location>
        <position position="127"/>
    </location>
    <ligand>
        <name>Zn(2+)</name>
        <dbReference type="ChEBI" id="CHEBI:29105"/>
        <label>1</label>
    </ligand>
</feature>
<reference evidence="9 10" key="1">
    <citation type="submission" date="2010-07" db="EMBL/GenBank/DDBJ databases">
        <authorList>
            <person name="Muzny D."/>
            <person name="Qin X."/>
            <person name="Deng J."/>
            <person name="Jiang H."/>
            <person name="Liu Y."/>
            <person name="Qu J."/>
            <person name="Song X.-Z."/>
            <person name="Zhang L."/>
            <person name="Thornton R."/>
            <person name="Coyle M."/>
            <person name="Francisco L."/>
            <person name="Jackson L."/>
            <person name="Javaid M."/>
            <person name="Korchina V."/>
            <person name="Kovar C."/>
            <person name="Mata R."/>
            <person name="Mathew T."/>
            <person name="Ngo R."/>
            <person name="Nguyen L."/>
            <person name="Nguyen N."/>
            <person name="Okwuonu G."/>
            <person name="Ongeri F."/>
            <person name="Pham C."/>
            <person name="Simmons D."/>
            <person name="Wilczek-Boney K."/>
            <person name="Hale W."/>
            <person name="Jakkamsetti A."/>
            <person name="Pham P."/>
            <person name="Ruth R."/>
            <person name="San Lucas F."/>
            <person name="Warren J."/>
            <person name="Zhang J."/>
            <person name="Zhao Z."/>
            <person name="Zhou C."/>
            <person name="Zhu D."/>
            <person name="Lee S."/>
            <person name="Bess C."/>
            <person name="Blankenburg K."/>
            <person name="Forbes L."/>
            <person name="Fu Q."/>
            <person name="Gubbala S."/>
            <person name="Hirani K."/>
            <person name="Jayaseelan J.C."/>
            <person name="Lara F."/>
            <person name="Munidasa M."/>
            <person name="Palculict T."/>
            <person name="Patil S."/>
            <person name="Pu L.-L."/>
            <person name="Saada N."/>
            <person name="Tang L."/>
            <person name="Weissenberger G."/>
            <person name="Zhu Y."/>
            <person name="Hemphill L."/>
            <person name="Shang Y."/>
            <person name="Youmans B."/>
            <person name="Ayvaz T."/>
            <person name="Ross M."/>
            <person name="Santibanez J."/>
            <person name="Aqrawi P."/>
            <person name="Gross S."/>
            <person name="Joshi V."/>
            <person name="Fowler G."/>
            <person name="Nazareth L."/>
            <person name="Reid J."/>
            <person name="Worley K."/>
            <person name="Petrosino J."/>
            <person name="Highlander S."/>
            <person name="Gibbs R."/>
        </authorList>
    </citation>
    <scope>NUCLEOTIDE SEQUENCE [LARGE SCALE GENOMIC DNA]</scope>
    <source>
        <strain evidence="9 10">ATCC BAA-1640</strain>
    </source>
</reference>
<name>E0NKG7_9FIRM</name>
<feature type="binding site" evidence="7">
    <location>
        <position position="161"/>
    </location>
    <ligand>
        <name>Zn(2+)</name>
        <dbReference type="ChEBI" id="CHEBI:29105"/>
        <label>2</label>
    </ligand>
</feature>
<accession>E0NKG7</accession>
<organism evidence="9 10">
    <name type="scientific">Peptoniphilus duerdenii ATCC BAA-1640</name>
    <dbReference type="NCBI Taxonomy" id="862517"/>
    <lineage>
        <taxon>Bacteria</taxon>
        <taxon>Bacillati</taxon>
        <taxon>Bacillota</taxon>
        <taxon>Tissierellia</taxon>
        <taxon>Tissierellales</taxon>
        <taxon>Peptoniphilaceae</taxon>
        <taxon>Peptoniphilus</taxon>
    </lineage>
</organism>
<comment type="cofactor">
    <cofactor evidence="7">
        <name>a divalent metal cation</name>
        <dbReference type="ChEBI" id="CHEBI:60240"/>
    </cofactor>
    <text evidence="7">Binds 2 divalent metal cations per subunit.</text>
</comment>
<evidence type="ECO:0000256" key="2">
    <source>
        <dbReference type="ARBA" id="ARBA00022723"/>
    </source>
</evidence>
<comment type="cofactor">
    <cofactor evidence="1">
        <name>Zn(2+)</name>
        <dbReference type="ChEBI" id="CHEBI:29105"/>
    </cofactor>
</comment>
<dbReference type="SUPFAM" id="SSF55031">
    <property type="entry name" value="Bacterial exopeptidase dimerisation domain"/>
    <property type="match status" value="1"/>
</dbReference>
<evidence type="ECO:0000256" key="3">
    <source>
        <dbReference type="ARBA" id="ARBA00022801"/>
    </source>
</evidence>
<dbReference type="HOGENOM" id="CLU_021802_6_0_9"/>
<evidence type="ECO:0000256" key="4">
    <source>
        <dbReference type="ARBA" id="ARBA00022833"/>
    </source>
</evidence>
<dbReference type="Gene3D" id="3.40.630.10">
    <property type="entry name" value="Zn peptidases"/>
    <property type="match status" value="1"/>
</dbReference>
<evidence type="ECO:0000313" key="10">
    <source>
        <dbReference type="Proteomes" id="UP000003280"/>
    </source>
</evidence>
<dbReference type="Gene3D" id="3.30.70.360">
    <property type="match status" value="1"/>
</dbReference>
<keyword evidence="2 7" id="KW-0479">Metal-binding</keyword>
<dbReference type="eggNOG" id="COG2195">
    <property type="taxonomic scope" value="Bacteria"/>
</dbReference>
<evidence type="ECO:0000256" key="1">
    <source>
        <dbReference type="ARBA" id="ARBA00001947"/>
    </source>
</evidence>
<keyword evidence="3" id="KW-0378">Hydrolase</keyword>
<keyword evidence="4" id="KW-0862">Zinc</keyword>
<proteinExistence type="inferred from homology"/>
<dbReference type="GO" id="GO:0004177">
    <property type="term" value="F:aminopeptidase activity"/>
    <property type="evidence" value="ECO:0007669"/>
    <property type="project" value="UniProtKB-UniRule"/>
</dbReference>
<keyword evidence="10" id="KW-1185">Reference proteome</keyword>
<dbReference type="STRING" id="862517.HMPREF9225_0656"/>
<dbReference type="InterPro" id="IPR036264">
    <property type="entry name" value="Bact_exopeptidase_dim_dom"/>
</dbReference>
<evidence type="ECO:0000256" key="7">
    <source>
        <dbReference type="PIRSR" id="PIRSR001123-2"/>
    </source>
</evidence>
<dbReference type="Pfam" id="PF01546">
    <property type="entry name" value="Peptidase_M20"/>
    <property type="match status" value="1"/>
</dbReference>
<feature type="binding site" evidence="7">
    <location>
        <position position="127"/>
    </location>
    <ligand>
        <name>Zn(2+)</name>
        <dbReference type="ChEBI" id="CHEBI:29105"/>
        <label>2</label>
    </ligand>
</feature>
<evidence type="ECO:0000259" key="8">
    <source>
        <dbReference type="Pfam" id="PF07687"/>
    </source>
</evidence>
<dbReference type="PANTHER" id="PTHR42994">
    <property type="entry name" value="PEPTIDASE T"/>
    <property type="match status" value="1"/>
</dbReference>
<sequence>MRFFFIFEAFVDTISLQKGAGMNVNLNELKNIFKELVSIYSPSKNEKDVAEYIINYLKDMDLPVYLDNSYDAYGGNTPVIFTKLEGALDSSYTLSAHMDVVEPNKGVVIIEDDGKIKTDGTTTLGGDDKAGVAIILYTLKFLKESSLKFPTVYAIFTPAEEIGMLGAKNINWQEVYKNINPSKDMIVLDNGGPSKFVAHQAPTCNLFTLEVRGKKAHAGIEPEKGISSIQIISEIISKMNILRIDETTTANISKLHSEFPTNVVPDYAVAEGEVRAHSYERLDEVLDDYRKICEEVCDKYGAGYNFKTNNVYPMLTSKDELNLANRFIKAYKNIGIDAKLQVIGGGSDANFFSEEGFNSIIIGVGMEKVHTTEEYLVVGEMKNSLKVLLEFFLNCN</sequence>
<dbReference type="Pfam" id="PF07687">
    <property type="entry name" value="M20_dimer"/>
    <property type="match status" value="1"/>
</dbReference>
<feature type="active site" description="Proton acceptor" evidence="6">
    <location>
        <position position="160"/>
    </location>
</feature>
<dbReference type="GO" id="GO:0046872">
    <property type="term" value="F:metal ion binding"/>
    <property type="evidence" value="ECO:0007669"/>
    <property type="project" value="UniProtKB-UniRule"/>
</dbReference>
<dbReference type="PANTHER" id="PTHR42994:SF2">
    <property type="entry name" value="PEPTIDASE"/>
    <property type="match status" value="1"/>
</dbReference>
<comment type="caution">
    <text evidence="9">The sequence shown here is derived from an EMBL/GenBank/DDBJ whole genome shotgun (WGS) entry which is preliminary data.</text>
</comment>
<dbReference type="InterPro" id="IPR011650">
    <property type="entry name" value="Peptidase_M20_dimer"/>
</dbReference>
<dbReference type="Proteomes" id="UP000003280">
    <property type="component" value="Unassembled WGS sequence"/>
</dbReference>
<dbReference type="InterPro" id="IPR002933">
    <property type="entry name" value="Peptidase_M20"/>
</dbReference>
<comment type="similarity">
    <text evidence="5">Belongs to the peptidase M42 family.</text>
</comment>
<feature type="domain" description="Peptidase M20 dimerisation" evidence="8">
    <location>
        <begin position="207"/>
        <end position="300"/>
    </location>
</feature>
<dbReference type="InterPro" id="IPR008007">
    <property type="entry name" value="Peptidase_M42"/>
</dbReference>
<evidence type="ECO:0000313" key="9">
    <source>
        <dbReference type="EMBL" id="EFM25774.1"/>
    </source>
</evidence>
<gene>
    <name evidence="9" type="ORF">HMPREF9225_0656</name>
</gene>
<evidence type="ECO:0000256" key="5">
    <source>
        <dbReference type="PIRNR" id="PIRNR001123"/>
    </source>
</evidence>
<protein>
    <submittedName>
        <fullName evidence="9">Putative peptidase T-like protein</fullName>
    </submittedName>
</protein>
<dbReference type="AlphaFoldDB" id="E0NKG7"/>
<evidence type="ECO:0000256" key="6">
    <source>
        <dbReference type="PIRSR" id="PIRSR001123-1"/>
    </source>
</evidence>
<dbReference type="PIRSF" id="PIRSF001123">
    <property type="entry name" value="PepA_GA"/>
    <property type="match status" value="1"/>
</dbReference>
<dbReference type="SUPFAM" id="SSF53187">
    <property type="entry name" value="Zn-dependent exopeptidases"/>
    <property type="match status" value="1"/>
</dbReference>